<evidence type="ECO:0000313" key="1">
    <source>
        <dbReference type="EMBL" id="SIT00228.1"/>
    </source>
</evidence>
<protein>
    <recommendedName>
        <fullName evidence="3">Outer membrane protein beta-barrel domain-containing protein</fullName>
    </recommendedName>
</protein>
<gene>
    <name evidence="1" type="ORF">SAMN05421761_11135</name>
</gene>
<dbReference type="RefSeq" id="WP_084565947.1">
    <property type="nucleotide sequence ID" value="NZ_FTOP01000011.1"/>
</dbReference>
<evidence type="ECO:0000313" key="2">
    <source>
        <dbReference type="Proteomes" id="UP000186026"/>
    </source>
</evidence>
<proteinExistence type="predicted"/>
<dbReference type="AlphaFoldDB" id="A0A1N7NPR7"/>
<accession>A0A1N7NPR7</accession>
<reference evidence="2" key="1">
    <citation type="submission" date="2017-01" db="EMBL/GenBank/DDBJ databases">
        <authorList>
            <person name="Varghese N."/>
            <person name="Submissions S."/>
        </authorList>
    </citation>
    <scope>NUCLEOTIDE SEQUENCE [LARGE SCALE GENOMIC DNA]</scope>
    <source>
        <strain evidence="2">DSM 46698</strain>
    </source>
</reference>
<keyword evidence="2" id="KW-1185">Reference proteome</keyword>
<sequence length="174" mass="19532">MHLRIIFLGIVLIVLSFGQVKSQDFVPYRSVYVELGGAGLPYSFNYDFRFDKKDIHSWGMRVGAGGYAFFEGDKFFSLPVLVNKLYGPGPGYFEMGAGLTLVAFSSSKPNSRSDFTQFVLPFEGSPNMMGVMSFGYRHLPKQGGFTWRTNLNPVFNTKGFWPLWIGIGIGYAFQ</sequence>
<dbReference type="Proteomes" id="UP000186026">
    <property type="component" value="Unassembled WGS sequence"/>
</dbReference>
<organism evidence="1 2">
    <name type="scientific">Belliella pelovolcani</name>
    <dbReference type="NCBI Taxonomy" id="529505"/>
    <lineage>
        <taxon>Bacteria</taxon>
        <taxon>Pseudomonadati</taxon>
        <taxon>Bacteroidota</taxon>
        <taxon>Cytophagia</taxon>
        <taxon>Cytophagales</taxon>
        <taxon>Cyclobacteriaceae</taxon>
        <taxon>Belliella</taxon>
    </lineage>
</organism>
<dbReference type="STRING" id="529505.SAMN05421761_11135"/>
<evidence type="ECO:0008006" key="3">
    <source>
        <dbReference type="Google" id="ProtNLM"/>
    </source>
</evidence>
<name>A0A1N7NPR7_9BACT</name>
<dbReference type="EMBL" id="FTOP01000011">
    <property type="protein sequence ID" value="SIT00228.1"/>
    <property type="molecule type" value="Genomic_DNA"/>
</dbReference>
<dbReference type="OrthoDB" id="966005at2"/>